<dbReference type="EMBL" id="GBRH01255529">
    <property type="protein sequence ID" value="JAD42366.1"/>
    <property type="molecule type" value="Transcribed_RNA"/>
</dbReference>
<sequence length="24" mass="2787">MCKAIGRFTLHQCQNDHLISSVVW</sequence>
<name>A0A0A8ZU91_ARUDO</name>
<dbReference type="AlphaFoldDB" id="A0A0A8ZU91"/>
<protein>
    <submittedName>
        <fullName evidence="1">Uncharacterized protein</fullName>
    </submittedName>
</protein>
<accession>A0A0A8ZU91</accession>
<evidence type="ECO:0000313" key="1">
    <source>
        <dbReference type="EMBL" id="JAD42366.1"/>
    </source>
</evidence>
<proteinExistence type="predicted"/>
<reference evidence="1" key="1">
    <citation type="submission" date="2014-09" db="EMBL/GenBank/DDBJ databases">
        <authorList>
            <person name="Magalhaes I.L.F."/>
            <person name="Oliveira U."/>
            <person name="Santos F.R."/>
            <person name="Vidigal T.H.D.A."/>
            <person name="Brescovit A.D."/>
            <person name="Santos A.J."/>
        </authorList>
    </citation>
    <scope>NUCLEOTIDE SEQUENCE</scope>
    <source>
        <tissue evidence="1">Shoot tissue taken approximately 20 cm above the soil surface</tissue>
    </source>
</reference>
<organism evidence="1">
    <name type="scientific">Arundo donax</name>
    <name type="common">Giant reed</name>
    <name type="synonym">Donax arundinaceus</name>
    <dbReference type="NCBI Taxonomy" id="35708"/>
    <lineage>
        <taxon>Eukaryota</taxon>
        <taxon>Viridiplantae</taxon>
        <taxon>Streptophyta</taxon>
        <taxon>Embryophyta</taxon>
        <taxon>Tracheophyta</taxon>
        <taxon>Spermatophyta</taxon>
        <taxon>Magnoliopsida</taxon>
        <taxon>Liliopsida</taxon>
        <taxon>Poales</taxon>
        <taxon>Poaceae</taxon>
        <taxon>PACMAD clade</taxon>
        <taxon>Arundinoideae</taxon>
        <taxon>Arundineae</taxon>
        <taxon>Arundo</taxon>
    </lineage>
</organism>
<reference evidence="1" key="2">
    <citation type="journal article" date="2015" name="Data Brief">
        <title>Shoot transcriptome of the giant reed, Arundo donax.</title>
        <authorList>
            <person name="Barrero R.A."/>
            <person name="Guerrero F.D."/>
            <person name="Moolhuijzen P."/>
            <person name="Goolsby J.A."/>
            <person name="Tidwell J."/>
            <person name="Bellgard S.E."/>
            <person name="Bellgard M.I."/>
        </authorList>
    </citation>
    <scope>NUCLEOTIDE SEQUENCE</scope>
    <source>
        <tissue evidence="1">Shoot tissue taken approximately 20 cm above the soil surface</tissue>
    </source>
</reference>